<evidence type="ECO:0000313" key="2">
    <source>
        <dbReference type="Proteomes" id="UP000197138"/>
    </source>
</evidence>
<dbReference type="Proteomes" id="UP000197138">
    <property type="component" value="Unassembled WGS sequence"/>
</dbReference>
<reference evidence="2" key="1">
    <citation type="journal article" date="2017" name="Plant J.">
        <title>The pomegranate (Punica granatum L.) genome and the genomics of punicalagin biosynthesis.</title>
        <authorList>
            <person name="Qin G."/>
            <person name="Xu C."/>
            <person name="Ming R."/>
            <person name="Tang H."/>
            <person name="Guyot R."/>
            <person name="Kramer E.M."/>
            <person name="Hu Y."/>
            <person name="Yi X."/>
            <person name="Qi Y."/>
            <person name="Xu X."/>
            <person name="Gao Z."/>
            <person name="Pan H."/>
            <person name="Jian J."/>
            <person name="Tian Y."/>
            <person name="Yue Z."/>
            <person name="Xu Y."/>
        </authorList>
    </citation>
    <scope>NUCLEOTIDE SEQUENCE [LARGE SCALE GENOMIC DNA]</scope>
    <source>
        <strain evidence="2">cv. Dabenzi</strain>
    </source>
</reference>
<name>A0A218XIF4_PUNGR</name>
<proteinExistence type="predicted"/>
<gene>
    <name evidence="1" type="ORF">CDL15_Pgr011626</name>
</gene>
<organism evidence="1 2">
    <name type="scientific">Punica granatum</name>
    <name type="common">Pomegranate</name>
    <dbReference type="NCBI Taxonomy" id="22663"/>
    <lineage>
        <taxon>Eukaryota</taxon>
        <taxon>Viridiplantae</taxon>
        <taxon>Streptophyta</taxon>
        <taxon>Embryophyta</taxon>
        <taxon>Tracheophyta</taxon>
        <taxon>Spermatophyta</taxon>
        <taxon>Magnoliopsida</taxon>
        <taxon>eudicotyledons</taxon>
        <taxon>Gunneridae</taxon>
        <taxon>Pentapetalae</taxon>
        <taxon>rosids</taxon>
        <taxon>malvids</taxon>
        <taxon>Myrtales</taxon>
        <taxon>Lythraceae</taxon>
        <taxon>Punica</taxon>
    </lineage>
</organism>
<dbReference type="EMBL" id="MTKT01001770">
    <property type="protein sequence ID" value="OWM84241.1"/>
    <property type="molecule type" value="Genomic_DNA"/>
</dbReference>
<sequence>MGNTTASSRRNRKLLQVMMVQDQLILRELQRDQTTEQRRQSGANEVDVIEVAQQLFKDQHEIKSNFNFLLHWNILRKEPKLRAL</sequence>
<protein>
    <submittedName>
        <fullName evidence="1">Uncharacterized protein</fullName>
    </submittedName>
</protein>
<evidence type="ECO:0000313" key="1">
    <source>
        <dbReference type="EMBL" id="OWM84241.1"/>
    </source>
</evidence>
<dbReference type="AlphaFoldDB" id="A0A218XIF4"/>
<accession>A0A218XIF4</accession>
<comment type="caution">
    <text evidence="1">The sequence shown here is derived from an EMBL/GenBank/DDBJ whole genome shotgun (WGS) entry which is preliminary data.</text>
</comment>